<dbReference type="GeneTree" id="ENSGT00940000172311"/>
<dbReference type="PIRSF" id="PIRSF002419">
    <property type="entry name" value="Tetraspanin"/>
    <property type="match status" value="1"/>
</dbReference>
<keyword evidence="6" id="KW-1015">Disulfide bond</keyword>
<dbReference type="InterPro" id="IPR018499">
    <property type="entry name" value="Tetraspanin/Peripherin"/>
</dbReference>
<feature type="transmembrane region" description="Helical" evidence="7">
    <location>
        <begin position="12"/>
        <end position="30"/>
    </location>
</feature>
<dbReference type="GO" id="GO:1900746">
    <property type="term" value="P:regulation of vascular endothelial growth factor signaling pathway"/>
    <property type="evidence" value="ECO:0007669"/>
    <property type="project" value="TreeGrafter"/>
</dbReference>
<evidence type="ECO:0000256" key="3">
    <source>
        <dbReference type="ARBA" id="ARBA00022692"/>
    </source>
</evidence>
<evidence type="ECO:0000256" key="5">
    <source>
        <dbReference type="ARBA" id="ARBA00023136"/>
    </source>
</evidence>
<name>A0A3B4WG88_SERLL</name>
<evidence type="ECO:0000256" key="6">
    <source>
        <dbReference type="PIRSR" id="PIRSR002419-1"/>
    </source>
</evidence>
<feature type="disulfide bond" evidence="6">
    <location>
        <begin position="140"/>
        <end position="156"/>
    </location>
</feature>
<dbReference type="Proteomes" id="UP000261360">
    <property type="component" value="Unplaced"/>
</dbReference>
<keyword evidence="9" id="KW-1185">Reference proteome</keyword>
<proteinExistence type="inferred from homology"/>
<protein>
    <recommendedName>
        <fullName evidence="7">Tetraspanin</fullName>
    </recommendedName>
</protein>
<keyword evidence="4 7" id="KW-1133">Transmembrane helix</keyword>
<dbReference type="RefSeq" id="XP_023257648.1">
    <property type="nucleotide sequence ID" value="XM_023401880.1"/>
</dbReference>
<evidence type="ECO:0000256" key="1">
    <source>
        <dbReference type="ARBA" id="ARBA00004141"/>
    </source>
</evidence>
<dbReference type="GO" id="GO:0005886">
    <property type="term" value="C:plasma membrane"/>
    <property type="evidence" value="ECO:0007669"/>
    <property type="project" value="TreeGrafter"/>
</dbReference>
<accession>A0A3B4WG88</accession>
<dbReference type="Pfam" id="PF00335">
    <property type="entry name" value="Tetraspanin"/>
    <property type="match status" value="1"/>
</dbReference>
<dbReference type="Ensembl" id="ENSSLDT00000003504.1">
    <property type="protein sequence ID" value="ENSSLDP00000003386.1"/>
    <property type="gene ID" value="ENSSLDG00000002676.1"/>
</dbReference>
<dbReference type="Ensembl" id="ENSSLDT00000003495.1">
    <property type="protein sequence ID" value="ENSSLDP00000003377.1"/>
    <property type="gene ID" value="ENSSLDG00000002676.1"/>
</dbReference>
<dbReference type="InterPro" id="IPR008952">
    <property type="entry name" value="Tetraspanin_EC2_sf"/>
</dbReference>
<dbReference type="OrthoDB" id="6134317at2759"/>
<dbReference type="PANTHER" id="PTHR19282:SF456">
    <property type="entry name" value="CD63 MOLECULE"/>
    <property type="match status" value="1"/>
</dbReference>
<reference evidence="8" key="1">
    <citation type="submission" date="2025-05" db="UniProtKB">
        <authorList>
            <consortium name="Ensembl"/>
        </authorList>
    </citation>
    <scope>IDENTIFICATION</scope>
</reference>
<evidence type="ECO:0000313" key="8">
    <source>
        <dbReference type="Ensembl" id="ENSSLDP00000003386.1"/>
    </source>
</evidence>
<keyword evidence="3 7" id="KW-0812">Transmembrane</keyword>
<dbReference type="GeneID" id="111651826"/>
<evidence type="ECO:0000256" key="4">
    <source>
        <dbReference type="ARBA" id="ARBA00022989"/>
    </source>
</evidence>
<dbReference type="PANTHER" id="PTHR19282">
    <property type="entry name" value="TETRASPANIN"/>
    <property type="match status" value="1"/>
</dbReference>
<sequence length="246" mass="26523">MGKINGCLKCLFIFFNVLFAIVGCLLIFTAVKATSISYQLSAFGTPGLGWLWVFAIGVLGISCLGIYAGCSEKGIFLKIFAGFMGVGMVIMLIFGIVIVVARNKIRDEFKNISAEIAKPLMEDEGLRQLLEGIQMTAQCCGLSSASDWGNKIPESCECSSRAPGLFGGHSKCKPKPLGTMGPSEIYEQTCSDAIFSWVDLLLKIVMGFFFGFSVTALLGLVVSFLMIHQVKRHDSTGGSSMAMKGY</sequence>
<evidence type="ECO:0000313" key="9">
    <source>
        <dbReference type="Proteomes" id="UP000261360"/>
    </source>
</evidence>
<dbReference type="Gene3D" id="1.10.1450.10">
    <property type="entry name" value="Tetraspanin"/>
    <property type="match status" value="1"/>
</dbReference>
<dbReference type="PRINTS" id="PR00259">
    <property type="entry name" value="TMFOUR"/>
</dbReference>
<keyword evidence="5 7" id="KW-0472">Membrane</keyword>
<evidence type="ECO:0000256" key="2">
    <source>
        <dbReference type="ARBA" id="ARBA00006840"/>
    </source>
</evidence>
<feature type="transmembrane region" description="Helical" evidence="7">
    <location>
        <begin position="204"/>
        <end position="227"/>
    </location>
</feature>
<dbReference type="PROSITE" id="PS51257">
    <property type="entry name" value="PROKAR_LIPOPROTEIN"/>
    <property type="match status" value="1"/>
</dbReference>
<feature type="transmembrane region" description="Helical" evidence="7">
    <location>
        <begin position="75"/>
        <end position="101"/>
    </location>
</feature>
<comment type="subcellular location">
    <subcellularLocation>
        <location evidence="1 7">Membrane</location>
        <topology evidence="1 7">Multi-pass membrane protein</topology>
    </subcellularLocation>
</comment>
<feature type="transmembrane region" description="Helical" evidence="7">
    <location>
        <begin position="50"/>
        <end position="68"/>
    </location>
</feature>
<dbReference type="KEGG" id="slal:111651826"/>
<dbReference type="SUPFAM" id="SSF48652">
    <property type="entry name" value="Tetraspanin"/>
    <property type="match status" value="1"/>
</dbReference>
<evidence type="ECO:0000256" key="7">
    <source>
        <dbReference type="RuleBase" id="RU361218"/>
    </source>
</evidence>
<organism evidence="8 9">
    <name type="scientific">Seriola lalandi dorsalis</name>
    <dbReference type="NCBI Taxonomy" id="1841481"/>
    <lineage>
        <taxon>Eukaryota</taxon>
        <taxon>Metazoa</taxon>
        <taxon>Chordata</taxon>
        <taxon>Craniata</taxon>
        <taxon>Vertebrata</taxon>
        <taxon>Euteleostomi</taxon>
        <taxon>Actinopterygii</taxon>
        <taxon>Neopterygii</taxon>
        <taxon>Teleostei</taxon>
        <taxon>Neoteleostei</taxon>
        <taxon>Acanthomorphata</taxon>
        <taxon>Carangaria</taxon>
        <taxon>Carangiformes</taxon>
        <taxon>Carangidae</taxon>
        <taxon>Seriola</taxon>
    </lineage>
</organism>
<dbReference type="AlphaFoldDB" id="A0A3B4WG88"/>
<dbReference type="InterPro" id="IPR000301">
    <property type="entry name" value="Tetraspanin_animals"/>
</dbReference>
<comment type="similarity">
    <text evidence="2 7">Belongs to the tetraspanin (TM4SF) family.</text>
</comment>